<dbReference type="EMBL" id="CM045879">
    <property type="protein sequence ID" value="KAI7938633.1"/>
    <property type="molecule type" value="Genomic_DNA"/>
</dbReference>
<keyword evidence="2" id="KW-1185">Reference proteome</keyword>
<reference evidence="2" key="1">
    <citation type="journal article" date="2018" name="BMC Genomics">
        <title>Genomic insights into host adaptation between the wheat stripe rust pathogen (Puccinia striiformis f. sp. tritici) and the barley stripe rust pathogen (Puccinia striiformis f. sp. hordei).</title>
        <authorList>
            <person name="Xia C."/>
            <person name="Wang M."/>
            <person name="Yin C."/>
            <person name="Cornejo O.E."/>
            <person name="Hulbert S.H."/>
            <person name="Chen X."/>
        </authorList>
    </citation>
    <scope>NUCLEOTIDE SEQUENCE [LARGE SCALE GENOMIC DNA]</scope>
    <source>
        <strain evidence="2">93-210</strain>
    </source>
</reference>
<reference evidence="1 2" key="3">
    <citation type="journal article" date="2022" name="Microbiol. Spectr.">
        <title>Folding features and dynamics of 3D genome architecture in plant fungal pathogens.</title>
        <authorList>
            <person name="Xia C."/>
        </authorList>
    </citation>
    <scope>NUCLEOTIDE SEQUENCE [LARGE SCALE GENOMIC DNA]</scope>
    <source>
        <strain evidence="1 2">93-210</strain>
    </source>
</reference>
<evidence type="ECO:0000313" key="2">
    <source>
        <dbReference type="Proteomes" id="UP001060170"/>
    </source>
</evidence>
<evidence type="ECO:0000313" key="1">
    <source>
        <dbReference type="EMBL" id="KAI7938633.1"/>
    </source>
</evidence>
<sequence>MTEPTPSAPAKPPRAGPVCTKDKLKTICDLMASLNLNPKKFIVAFLEQGDKDVIKRRQFWTTDRGWHSTKEFLLILQQLACSHTEGREHWEEFILTQATQIVVSQKPRSGLAPRGSYYNSSTLSESFFLQEEHSVCNNQLVSRMPFLYRLLCSKIQGLKPYPESKSPAPHNTDPVEERSDEEGAADSSDEMADPNGVFLKNRRDPATSRRNRVETMARTICAMVAFGGNRRHNAFQLGNSLIFLAAGVTERVSAYLNYIGICSSRRTAHAALKTLGKEAEENLKARFRLDEASILAPLLCYDNLDFQEKVHMKSVSHTSQMFHGTWGYIHSASPSLLAQLKPEELTIDALNNALLAGSKLTIRPQMFTPTLKSTNHWEKALKSHITQVILRYIATAMDTCVPLQKTPPKVHPIPAGDPNIAVLKLMIASDNSAQGVGDVFTGFIQQSGLTPEEFHSRLQIIEGDLGSCNIFDTLKKQRCPAVENHESLNNVIAIPGAAHTLWNISQAIFLAHWGNEKDARDTGAWRTLHALAIQANKPVTKKDFNMMLCHIEKIHEATLLYCVLLVSNRAHLPISKDLLEVSSETIEQWVEITYNHFCAGESLRTDLAKTSPAHMNLLLRIRDFATVIEASRAMKAGDYGRLMYMWERWAVMTQGLGKMPHYSKHLPKLIVQLKHVLPKSVSQLVLNTLLISPTSRAEHFMATDQHLEQLNYWLKYFFNHSGIGTKIDRLVDVFSSNIKILIKLESGAEVVHQSHKNRLTVDSINNFRRMAENERMGQSPPDGRPPLPIADAYRCGIIKLQQEFVKTGLARFRPEAPGALSMHEEDHSGEQIMRLDTTGSGELEPHQDVSDESGGEEANQDEEEG</sequence>
<proteinExistence type="predicted"/>
<reference evidence="2" key="2">
    <citation type="journal article" date="2018" name="Mol. Plant Microbe Interact.">
        <title>Genome sequence resources for the wheat stripe rust pathogen (Puccinia striiformis f. sp. tritici) and the barley stripe rust pathogen (Puccinia striiformis f. sp. hordei).</title>
        <authorList>
            <person name="Xia C."/>
            <person name="Wang M."/>
            <person name="Yin C."/>
            <person name="Cornejo O.E."/>
            <person name="Hulbert S.H."/>
            <person name="Chen X."/>
        </authorList>
    </citation>
    <scope>NUCLEOTIDE SEQUENCE [LARGE SCALE GENOMIC DNA]</scope>
    <source>
        <strain evidence="2">93-210</strain>
    </source>
</reference>
<accession>A0ACC0DUM6</accession>
<name>A0ACC0DUM6_9BASI</name>
<protein>
    <submittedName>
        <fullName evidence="1">Uncharacterized protein</fullName>
    </submittedName>
</protein>
<organism evidence="1 2">
    <name type="scientific">Puccinia striiformis f. sp. tritici</name>
    <dbReference type="NCBI Taxonomy" id="168172"/>
    <lineage>
        <taxon>Eukaryota</taxon>
        <taxon>Fungi</taxon>
        <taxon>Dikarya</taxon>
        <taxon>Basidiomycota</taxon>
        <taxon>Pucciniomycotina</taxon>
        <taxon>Pucciniomycetes</taxon>
        <taxon>Pucciniales</taxon>
        <taxon>Pucciniaceae</taxon>
        <taxon>Puccinia</taxon>
    </lineage>
</organism>
<gene>
    <name evidence="1" type="ORF">MJO28_014212</name>
</gene>
<comment type="caution">
    <text evidence="1">The sequence shown here is derived from an EMBL/GenBank/DDBJ whole genome shotgun (WGS) entry which is preliminary data.</text>
</comment>
<dbReference type="Proteomes" id="UP001060170">
    <property type="component" value="Chromosome 15"/>
</dbReference>